<dbReference type="NCBIfam" id="NF041749">
    <property type="entry name" value="Drt4"/>
    <property type="match status" value="1"/>
</dbReference>
<dbReference type="PROSITE" id="PS50878">
    <property type="entry name" value="RT_POL"/>
    <property type="match status" value="1"/>
</dbReference>
<dbReference type="Proteomes" id="UP000294914">
    <property type="component" value="Unassembled WGS sequence"/>
</dbReference>
<sequence>MSVDSDYMYEALTRWNYFPNQKSKSEELPSIFSTRQFTPHVAKRLVAEALRQGGYDQIEYYATRYNNVSRPLAIPHPMPYAHLVNCICDNWNELKYICDNENSLIKPEVHADMRALVMDYEEPLEKTNRSLTIGFGKKFRAHTDISNCFPSIYTHAIPWATVGFSYAKSHAPHKNPAHKALWFNRLDYHQRMIKRNETQGVAIGPGTSNVVSEAILAKIDENLSSKYTYYRYIDDFTCYCEEYEESQDFFRDLNDELRKYKLTLNLKKTEIVELPAPIDSDWVVELSTRMPAGTPNDPPKTGKHYGASEALRYIDFAVQLKKKTPDGSVLKFAVKNIIYRLDEYAVQPVFEYLLNISRFYPLLLPLLNHLVELKKIDCTPYARNLNEILIENAINRRSDGMCWALYYLVENDLVICYDAVEKVLETRDCMAILMLYQVGVFEGETKQFVDNLDSSDLYELDQYWVLLYQLFFDGIIANPFVGENCFDILKDEDVSFIPISGHHTKSEIDLIGKMFVNLDEEAEVKGD</sequence>
<dbReference type="OrthoDB" id="9780724at2"/>
<feature type="domain" description="Reverse transcriptase" evidence="1">
    <location>
        <begin position="1"/>
        <end position="318"/>
    </location>
</feature>
<reference evidence="2 3" key="1">
    <citation type="submission" date="2019-03" db="EMBL/GenBank/DDBJ databases">
        <title>Genomic Encyclopedia of Type Strains, Phase IV (KMG-IV): sequencing the most valuable type-strain genomes for metagenomic binning, comparative biology and taxonomic classification.</title>
        <authorList>
            <person name="Goeker M."/>
        </authorList>
    </citation>
    <scope>NUCLEOTIDE SEQUENCE [LARGE SCALE GENOMIC DNA]</scope>
    <source>
        <strain evidence="2 3">DSM 16326</strain>
    </source>
</reference>
<name>A0A4R8IY51_9GAMM</name>
<evidence type="ECO:0000313" key="3">
    <source>
        <dbReference type="Proteomes" id="UP000294914"/>
    </source>
</evidence>
<dbReference type="InterPro" id="IPR043502">
    <property type="entry name" value="DNA/RNA_pol_sf"/>
</dbReference>
<dbReference type="RefSeq" id="WP_134082120.1">
    <property type="nucleotide sequence ID" value="NZ_SOQX01000002.1"/>
</dbReference>
<dbReference type="AlphaFoldDB" id="A0A4R8IY51"/>
<proteinExistence type="predicted"/>
<accession>A0A4R8IY51</accession>
<keyword evidence="2" id="KW-0548">Nucleotidyltransferase</keyword>
<comment type="caution">
    <text evidence="2">The sequence shown here is derived from an EMBL/GenBank/DDBJ whole genome shotgun (WGS) entry which is preliminary data.</text>
</comment>
<dbReference type="Pfam" id="PF00078">
    <property type="entry name" value="RVT_1"/>
    <property type="match status" value="1"/>
</dbReference>
<dbReference type="CDD" id="cd01646">
    <property type="entry name" value="RT_Bac_retron_I"/>
    <property type="match status" value="1"/>
</dbReference>
<dbReference type="Gene3D" id="3.30.70.270">
    <property type="match status" value="1"/>
</dbReference>
<dbReference type="InterPro" id="IPR043128">
    <property type="entry name" value="Rev_trsase/Diguanyl_cyclase"/>
</dbReference>
<dbReference type="EMBL" id="SOQX01000002">
    <property type="protein sequence ID" value="TDY02857.1"/>
    <property type="molecule type" value="Genomic_DNA"/>
</dbReference>
<protein>
    <submittedName>
        <fullName evidence="2">Reverse transcriptase (RNA-dependent DNA polymerase)</fullName>
    </submittedName>
</protein>
<keyword evidence="2" id="KW-0808">Transferase</keyword>
<keyword evidence="3" id="KW-1185">Reference proteome</keyword>
<evidence type="ECO:0000259" key="1">
    <source>
        <dbReference type="PROSITE" id="PS50878"/>
    </source>
</evidence>
<keyword evidence="2" id="KW-0695">RNA-directed DNA polymerase</keyword>
<dbReference type="SUPFAM" id="SSF56672">
    <property type="entry name" value="DNA/RNA polymerases"/>
    <property type="match status" value="1"/>
</dbReference>
<organism evidence="2 3">
    <name type="scientific">Thiohalophilus thiocyanatoxydans</name>
    <dbReference type="NCBI Taxonomy" id="381308"/>
    <lineage>
        <taxon>Bacteria</taxon>
        <taxon>Pseudomonadati</taxon>
        <taxon>Pseudomonadota</taxon>
        <taxon>Gammaproteobacteria</taxon>
        <taxon>Thiohalomonadales</taxon>
        <taxon>Thiohalophilaceae</taxon>
        <taxon>Thiohalophilus</taxon>
    </lineage>
</organism>
<dbReference type="InterPro" id="IPR000477">
    <property type="entry name" value="RT_dom"/>
</dbReference>
<gene>
    <name evidence="2" type="ORF">EDC23_1241</name>
</gene>
<dbReference type="GO" id="GO:0003964">
    <property type="term" value="F:RNA-directed DNA polymerase activity"/>
    <property type="evidence" value="ECO:0007669"/>
    <property type="project" value="UniProtKB-KW"/>
</dbReference>
<evidence type="ECO:0000313" key="2">
    <source>
        <dbReference type="EMBL" id="TDY02857.1"/>
    </source>
</evidence>